<gene>
    <name evidence="1" type="ORF">LPJ66_010507</name>
</gene>
<sequence>MSSQVTRIVTPRSRAANMLAKLEDTLSNPPCLSCSHLEMKYKAVDSMLGRKIIEVIEKDLKIRRITAEAQKRKVALDVRYNDYVNATRTSLESVNTDFSITQDRIHELEQINGEHMALIDDAKMRVSECQQVYNDLDAARHEMDELRKPTEQAEATANNANNANAEKEAFRKQLNDVHYWNHNLRELLAAATTSISNGASAEKETLCELLCMNIAAVSSAGAKEGTLHNSYREEFGVSTDEPGNAHRAIGEPVSARRTAGQLDTVVTTANGADTEMRALRTQLHGAISTASAAFDERDELQKKSLLPPGRKKIGSWSN</sequence>
<comment type="caution">
    <text evidence="1">The sequence shown here is derived from an EMBL/GenBank/DDBJ whole genome shotgun (WGS) entry which is preliminary data.</text>
</comment>
<organism evidence="1 2">
    <name type="scientific">Kickxella alabastrina</name>
    <dbReference type="NCBI Taxonomy" id="61397"/>
    <lineage>
        <taxon>Eukaryota</taxon>
        <taxon>Fungi</taxon>
        <taxon>Fungi incertae sedis</taxon>
        <taxon>Zoopagomycota</taxon>
        <taxon>Kickxellomycotina</taxon>
        <taxon>Kickxellomycetes</taxon>
        <taxon>Kickxellales</taxon>
        <taxon>Kickxellaceae</taxon>
        <taxon>Kickxella</taxon>
    </lineage>
</organism>
<reference evidence="1" key="1">
    <citation type="submission" date="2022-07" db="EMBL/GenBank/DDBJ databases">
        <title>Phylogenomic reconstructions and comparative analyses of Kickxellomycotina fungi.</title>
        <authorList>
            <person name="Reynolds N.K."/>
            <person name="Stajich J.E."/>
            <person name="Barry K."/>
            <person name="Grigoriev I.V."/>
            <person name="Crous P."/>
            <person name="Smith M.E."/>
        </authorList>
    </citation>
    <scope>NUCLEOTIDE SEQUENCE</scope>
    <source>
        <strain evidence="1">Benny 63K</strain>
    </source>
</reference>
<name>A0ACC1I4F5_9FUNG</name>
<keyword evidence="2" id="KW-1185">Reference proteome</keyword>
<dbReference type="EMBL" id="JANBPG010002778">
    <property type="protein sequence ID" value="KAJ1884654.1"/>
    <property type="molecule type" value="Genomic_DNA"/>
</dbReference>
<proteinExistence type="predicted"/>
<evidence type="ECO:0000313" key="1">
    <source>
        <dbReference type="EMBL" id="KAJ1884654.1"/>
    </source>
</evidence>
<dbReference type="Proteomes" id="UP001150581">
    <property type="component" value="Unassembled WGS sequence"/>
</dbReference>
<protein>
    <submittedName>
        <fullName evidence="1">Uncharacterized protein</fullName>
    </submittedName>
</protein>
<evidence type="ECO:0000313" key="2">
    <source>
        <dbReference type="Proteomes" id="UP001150581"/>
    </source>
</evidence>
<accession>A0ACC1I4F5</accession>